<evidence type="ECO:0000256" key="1">
    <source>
        <dbReference type="SAM" id="MobiDB-lite"/>
    </source>
</evidence>
<evidence type="ECO:0008006" key="4">
    <source>
        <dbReference type="Google" id="ProtNLM"/>
    </source>
</evidence>
<keyword evidence="3" id="KW-1185">Reference proteome</keyword>
<reference evidence="3" key="1">
    <citation type="journal article" date="2019" name="Int. J. Syst. Evol. Microbiol.">
        <title>The Global Catalogue of Microorganisms (GCM) 10K type strain sequencing project: providing services to taxonomists for standard genome sequencing and annotation.</title>
        <authorList>
            <consortium name="The Broad Institute Genomics Platform"/>
            <consortium name="The Broad Institute Genome Sequencing Center for Infectious Disease"/>
            <person name="Wu L."/>
            <person name="Ma J."/>
        </authorList>
    </citation>
    <scope>NUCLEOTIDE SEQUENCE [LARGE SCALE GENOMIC DNA]</scope>
    <source>
        <strain evidence="3">NCAIM B.02333</strain>
    </source>
</reference>
<organism evidence="2 3">
    <name type="scientific">Aquipuribacter hungaricus</name>
    <dbReference type="NCBI Taxonomy" id="545624"/>
    <lineage>
        <taxon>Bacteria</taxon>
        <taxon>Bacillati</taxon>
        <taxon>Actinomycetota</taxon>
        <taxon>Actinomycetes</taxon>
        <taxon>Micrococcales</taxon>
        <taxon>Intrasporangiaceae</taxon>
        <taxon>Aquipuribacter</taxon>
    </lineage>
</organism>
<proteinExistence type="predicted"/>
<gene>
    <name evidence="2" type="ORF">ACFOLH_12620</name>
</gene>
<dbReference type="RefSeq" id="WP_376983891.1">
    <property type="nucleotide sequence ID" value="NZ_JBHRWW010000008.1"/>
</dbReference>
<dbReference type="EMBL" id="JBHRWW010000008">
    <property type="protein sequence ID" value="MFC3689188.1"/>
    <property type="molecule type" value="Genomic_DNA"/>
</dbReference>
<evidence type="ECO:0000313" key="2">
    <source>
        <dbReference type="EMBL" id="MFC3689188.1"/>
    </source>
</evidence>
<feature type="region of interest" description="Disordered" evidence="1">
    <location>
        <begin position="1"/>
        <end position="36"/>
    </location>
</feature>
<accession>A0ABV7WKV2</accession>
<evidence type="ECO:0000313" key="3">
    <source>
        <dbReference type="Proteomes" id="UP001595685"/>
    </source>
</evidence>
<name>A0ABV7WKV2_9MICO</name>
<dbReference type="Proteomes" id="UP001595685">
    <property type="component" value="Unassembled WGS sequence"/>
</dbReference>
<comment type="caution">
    <text evidence="2">The sequence shown here is derived from an EMBL/GenBank/DDBJ whole genome shotgun (WGS) entry which is preliminary data.</text>
</comment>
<protein>
    <recommendedName>
        <fullName evidence="4">Ubiquitin-like domain-containing protein</fullName>
    </recommendedName>
</protein>
<sequence>MADDIEHRRAAMPAPDARTEEAGTAAEGKGKPTPPGHLVVQVYNEDAGGPPLRVSSGPGEKLSKVVDAVYRALGVTQKSEDRLTCLATGEDVRQYSELHLREYAAGQCSDLVWTFARDTGGARA</sequence>